<dbReference type="Proteomes" id="UP000265882">
    <property type="component" value="Unassembled WGS sequence"/>
</dbReference>
<evidence type="ECO:0000313" key="2">
    <source>
        <dbReference type="Proteomes" id="UP000265882"/>
    </source>
</evidence>
<proteinExistence type="predicted"/>
<accession>A0A3A4NSU2</accession>
<dbReference type="AlphaFoldDB" id="A0A3A4NSU2"/>
<evidence type="ECO:0000313" key="1">
    <source>
        <dbReference type="EMBL" id="RJP22112.1"/>
    </source>
</evidence>
<protein>
    <submittedName>
        <fullName evidence="1">Uncharacterized protein</fullName>
    </submittedName>
</protein>
<reference evidence="1 2" key="1">
    <citation type="journal article" date="2017" name="ISME J.">
        <title>Energy and carbon metabolisms in a deep terrestrial subsurface fluid microbial community.</title>
        <authorList>
            <person name="Momper L."/>
            <person name="Jungbluth S.P."/>
            <person name="Lee M.D."/>
            <person name="Amend J.P."/>
        </authorList>
    </citation>
    <scope>NUCLEOTIDE SEQUENCE [LARGE SCALE GENOMIC DNA]</scope>
    <source>
        <strain evidence="1">SURF_5</strain>
    </source>
</reference>
<dbReference type="EMBL" id="QZKU01000061">
    <property type="protein sequence ID" value="RJP22112.1"/>
    <property type="molecule type" value="Genomic_DNA"/>
</dbReference>
<organism evidence="1 2">
    <name type="scientific">Abyssobacteria bacterium (strain SURF_5)</name>
    <dbReference type="NCBI Taxonomy" id="2093360"/>
    <lineage>
        <taxon>Bacteria</taxon>
        <taxon>Pseudomonadati</taxon>
        <taxon>Candidatus Hydrogenedentota</taxon>
        <taxon>Candidatus Abyssobacteria</taxon>
    </lineage>
</organism>
<name>A0A3A4NSU2_ABYX5</name>
<sequence length="62" mass="7394">MLSYTEQTRILQNETDVVSKELYLIWTLFPRISIGFSQTLFRRQETAELSGKIYATFYFNMC</sequence>
<gene>
    <name evidence="1" type="ORF">C4520_08625</name>
</gene>
<comment type="caution">
    <text evidence="1">The sequence shown here is derived from an EMBL/GenBank/DDBJ whole genome shotgun (WGS) entry which is preliminary data.</text>
</comment>